<dbReference type="Pfam" id="PF13377">
    <property type="entry name" value="Peripla_BP_3"/>
    <property type="match status" value="1"/>
</dbReference>
<dbReference type="CDD" id="cd01392">
    <property type="entry name" value="HTH_LacI"/>
    <property type="match status" value="1"/>
</dbReference>
<evidence type="ECO:0000313" key="6">
    <source>
        <dbReference type="EMBL" id="TQM36873.1"/>
    </source>
</evidence>
<sequence>MAKDRVTIRDVAARAGVSVATASKALNDRYGVASDTVRRVREAVAELGYESSLVARSMRIARTGVIGVLVWDIGPYSAEVLKGAAAAVRDTDYELLVYAAVGRSADRMGWEHRYLPRLSGTLIDGAVLVTPTVETTPGSTPVVAVDSRIGGEGLPAVDSDNFAGARLATDHLLGLGHRRIGFLGRPPRELASAQQREHGYRASLAAAGVQFDPSLVHAGGYGATDHQDAARALLELPDRPTAIFAANDVSAIATVDVALTLGLDVPRDLSVVGFDNVPESALCRPALTTVEQPLQLMGQRAVEMVLALLAGDRLANPHLRLPTRLIVRGSTGAPAPATPDDAAGVHARPAS</sequence>
<dbReference type="GO" id="GO:0000976">
    <property type="term" value="F:transcription cis-regulatory region binding"/>
    <property type="evidence" value="ECO:0007669"/>
    <property type="project" value="TreeGrafter"/>
</dbReference>
<dbReference type="Pfam" id="PF00356">
    <property type="entry name" value="LacI"/>
    <property type="match status" value="1"/>
</dbReference>
<dbReference type="EMBL" id="VFPH01000002">
    <property type="protein sequence ID" value="TQM36873.1"/>
    <property type="molecule type" value="Genomic_DNA"/>
</dbReference>
<protein>
    <submittedName>
        <fullName evidence="6">LacI family transcriptional regulator</fullName>
    </submittedName>
</protein>
<dbReference type="PANTHER" id="PTHR30146:SF109">
    <property type="entry name" value="HTH-TYPE TRANSCRIPTIONAL REGULATOR GALS"/>
    <property type="match status" value="1"/>
</dbReference>
<comment type="caution">
    <text evidence="6">The sequence shown here is derived from an EMBL/GenBank/DDBJ whole genome shotgun (WGS) entry which is preliminary data.</text>
</comment>
<dbReference type="InterPro" id="IPR000843">
    <property type="entry name" value="HTH_LacI"/>
</dbReference>
<dbReference type="CDD" id="cd06267">
    <property type="entry name" value="PBP1_LacI_sugar_binding-like"/>
    <property type="match status" value="1"/>
</dbReference>
<dbReference type="RefSeq" id="WP_246122206.1">
    <property type="nucleotide sequence ID" value="NZ_VFPH01000002.1"/>
</dbReference>
<evidence type="ECO:0000313" key="7">
    <source>
        <dbReference type="Proteomes" id="UP000319818"/>
    </source>
</evidence>
<evidence type="ECO:0000256" key="2">
    <source>
        <dbReference type="ARBA" id="ARBA00023125"/>
    </source>
</evidence>
<evidence type="ECO:0000256" key="1">
    <source>
        <dbReference type="ARBA" id="ARBA00023015"/>
    </source>
</evidence>
<keyword evidence="3" id="KW-0804">Transcription</keyword>
<dbReference type="SUPFAM" id="SSF53822">
    <property type="entry name" value="Periplasmic binding protein-like I"/>
    <property type="match status" value="1"/>
</dbReference>
<keyword evidence="7" id="KW-1185">Reference proteome</keyword>
<dbReference type="GO" id="GO:0003700">
    <property type="term" value="F:DNA-binding transcription factor activity"/>
    <property type="evidence" value="ECO:0007669"/>
    <property type="project" value="TreeGrafter"/>
</dbReference>
<organism evidence="6 7">
    <name type="scientific">Pseudonocardia cypriaca</name>
    <dbReference type="NCBI Taxonomy" id="882449"/>
    <lineage>
        <taxon>Bacteria</taxon>
        <taxon>Bacillati</taxon>
        <taxon>Actinomycetota</taxon>
        <taxon>Actinomycetes</taxon>
        <taxon>Pseudonocardiales</taxon>
        <taxon>Pseudonocardiaceae</taxon>
        <taxon>Pseudonocardia</taxon>
    </lineage>
</organism>
<name>A0A543FSQ6_9PSEU</name>
<dbReference type="AlphaFoldDB" id="A0A543FSQ6"/>
<dbReference type="SUPFAM" id="SSF47413">
    <property type="entry name" value="lambda repressor-like DNA-binding domains"/>
    <property type="match status" value="1"/>
</dbReference>
<evidence type="ECO:0000256" key="3">
    <source>
        <dbReference type="ARBA" id="ARBA00023163"/>
    </source>
</evidence>
<evidence type="ECO:0000256" key="4">
    <source>
        <dbReference type="SAM" id="MobiDB-lite"/>
    </source>
</evidence>
<dbReference type="PANTHER" id="PTHR30146">
    <property type="entry name" value="LACI-RELATED TRANSCRIPTIONAL REPRESSOR"/>
    <property type="match status" value="1"/>
</dbReference>
<dbReference type="PROSITE" id="PS00356">
    <property type="entry name" value="HTH_LACI_1"/>
    <property type="match status" value="1"/>
</dbReference>
<feature type="compositionally biased region" description="Low complexity" evidence="4">
    <location>
        <begin position="331"/>
        <end position="344"/>
    </location>
</feature>
<dbReference type="Proteomes" id="UP000319818">
    <property type="component" value="Unassembled WGS sequence"/>
</dbReference>
<dbReference type="InterPro" id="IPR010982">
    <property type="entry name" value="Lambda_DNA-bd_dom_sf"/>
</dbReference>
<dbReference type="Gene3D" id="1.10.260.40">
    <property type="entry name" value="lambda repressor-like DNA-binding domains"/>
    <property type="match status" value="1"/>
</dbReference>
<accession>A0A543FSQ6</accession>
<reference evidence="6 7" key="1">
    <citation type="submission" date="2019-06" db="EMBL/GenBank/DDBJ databases">
        <title>Sequencing the genomes of 1000 actinobacteria strains.</title>
        <authorList>
            <person name="Klenk H.-P."/>
        </authorList>
    </citation>
    <scope>NUCLEOTIDE SEQUENCE [LARGE SCALE GENOMIC DNA]</scope>
    <source>
        <strain evidence="6 7">DSM 45511</strain>
    </source>
</reference>
<dbReference type="SMART" id="SM00354">
    <property type="entry name" value="HTH_LACI"/>
    <property type="match status" value="1"/>
</dbReference>
<gene>
    <name evidence="6" type="ORF">FB388_4060</name>
</gene>
<proteinExistence type="predicted"/>
<dbReference type="Gene3D" id="3.40.50.2300">
    <property type="match status" value="2"/>
</dbReference>
<feature type="domain" description="HTH lacI-type" evidence="5">
    <location>
        <begin position="6"/>
        <end position="60"/>
    </location>
</feature>
<dbReference type="InterPro" id="IPR028082">
    <property type="entry name" value="Peripla_BP_I"/>
</dbReference>
<dbReference type="InterPro" id="IPR046335">
    <property type="entry name" value="LacI/GalR-like_sensor"/>
</dbReference>
<feature type="region of interest" description="Disordered" evidence="4">
    <location>
        <begin position="330"/>
        <end position="351"/>
    </location>
</feature>
<keyword evidence="1" id="KW-0805">Transcription regulation</keyword>
<evidence type="ECO:0000259" key="5">
    <source>
        <dbReference type="PROSITE" id="PS50932"/>
    </source>
</evidence>
<dbReference type="PROSITE" id="PS50932">
    <property type="entry name" value="HTH_LACI_2"/>
    <property type="match status" value="1"/>
</dbReference>
<keyword evidence="2" id="KW-0238">DNA-binding</keyword>